<dbReference type="Pfam" id="PF03781">
    <property type="entry name" value="FGE-sulfatase"/>
    <property type="match status" value="1"/>
</dbReference>
<sequence length="339" mass="37970">MKYLFYLIGLFFTIGCNSANHKDEMIIPVGMKYIPGGQFTMGVDSGLGYPQESPAHQVRVNPFFMDETEVTNAQFGKFVEETGYVTVAEREVKWEDLKKQLPKGTPKPDDSYFQPGALVFTPPAEPVSVYDPNMWWAWIVGASWKYPQGPESSIEDKMDHPVVNIAYEDALAYCDWAGKRLPTEAEWEFAAQGGKNGNAYSWGNDLTHNGQFMANTFQGQFPNANASEDGFELTAPVGSYQANPFGLYDMIGNVWEWTSDWYHDNTFKLRASEGIIENPKGADRSFDAMDPLTPKRVTKGGSYLCALDYCMNYRSSARIGSADDTGMSHIGFRCVKDIQ</sequence>
<comment type="caution">
    <text evidence="2">The sequence shown here is derived from an EMBL/GenBank/DDBJ whole genome shotgun (WGS) entry which is preliminary data.</text>
</comment>
<keyword evidence="3" id="KW-1185">Reference proteome</keyword>
<organism evidence="2 3">
    <name type="scientific">Belliella marina</name>
    <dbReference type="NCBI Taxonomy" id="1644146"/>
    <lineage>
        <taxon>Bacteria</taxon>
        <taxon>Pseudomonadati</taxon>
        <taxon>Bacteroidota</taxon>
        <taxon>Cytophagia</taxon>
        <taxon>Cytophagales</taxon>
        <taxon>Cyclobacteriaceae</taxon>
        <taxon>Belliella</taxon>
    </lineage>
</organism>
<name>A0ABW4VF61_9BACT</name>
<dbReference type="InterPro" id="IPR005532">
    <property type="entry name" value="SUMF_dom"/>
</dbReference>
<protein>
    <submittedName>
        <fullName evidence="2">Formylglycine-generating enzyme family protein</fullName>
    </submittedName>
</protein>
<feature type="domain" description="Sulfatase-modifying factor enzyme-like" evidence="1">
    <location>
        <begin position="31"/>
        <end position="336"/>
    </location>
</feature>
<gene>
    <name evidence="2" type="ORF">ACFSKL_00955</name>
</gene>
<dbReference type="RefSeq" id="WP_376882528.1">
    <property type="nucleotide sequence ID" value="NZ_JBHUHR010000001.1"/>
</dbReference>
<dbReference type="InterPro" id="IPR042095">
    <property type="entry name" value="SUMF_sf"/>
</dbReference>
<evidence type="ECO:0000313" key="3">
    <source>
        <dbReference type="Proteomes" id="UP001597361"/>
    </source>
</evidence>
<accession>A0ABW4VF61</accession>
<dbReference type="InterPro" id="IPR016187">
    <property type="entry name" value="CTDL_fold"/>
</dbReference>
<proteinExistence type="predicted"/>
<dbReference type="PANTHER" id="PTHR23150">
    <property type="entry name" value="SULFATASE MODIFYING FACTOR 1, 2"/>
    <property type="match status" value="1"/>
</dbReference>
<dbReference type="Gene3D" id="3.90.1580.10">
    <property type="entry name" value="paralog of FGE (formylglycine-generating enzyme)"/>
    <property type="match status" value="1"/>
</dbReference>
<evidence type="ECO:0000259" key="1">
    <source>
        <dbReference type="Pfam" id="PF03781"/>
    </source>
</evidence>
<dbReference type="PANTHER" id="PTHR23150:SF19">
    <property type="entry name" value="FORMYLGLYCINE-GENERATING ENZYME"/>
    <property type="match status" value="1"/>
</dbReference>
<dbReference type="Proteomes" id="UP001597361">
    <property type="component" value="Unassembled WGS sequence"/>
</dbReference>
<dbReference type="EMBL" id="JBHUHR010000001">
    <property type="protein sequence ID" value="MFD2033334.1"/>
    <property type="molecule type" value="Genomic_DNA"/>
</dbReference>
<dbReference type="SUPFAM" id="SSF56436">
    <property type="entry name" value="C-type lectin-like"/>
    <property type="match status" value="1"/>
</dbReference>
<dbReference type="InterPro" id="IPR051043">
    <property type="entry name" value="Sulfatase_Mod_Factor_Kinase"/>
</dbReference>
<reference evidence="3" key="1">
    <citation type="journal article" date="2019" name="Int. J. Syst. Evol. Microbiol.">
        <title>The Global Catalogue of Microorganisms (GCM) 10K type strain sequencing project: providing services to taxonomists for standard genome sequencing and annotation.</title>
        <authorList>
            <consortium name="The Broad Institute Genomics Platform"/>
            <consortium name="The Broad Institute Genome Sequencing Center for Infectious Disease"/>
            <person name="Wu L."/>
            <person name="Ma J."/>
        </authorList>
    </citation>
    <scope>NUCLEOTIDE SEQUENCE [LARGE SCALE GENOMIC DNA]</scope>
    <source>
        <strain evidence="3">CGMCC 1.15180</strain>
    </source>
</reference>
<dbReference type="PROSITE" id="PS51257">
    <property type="entry name" value="PROKAR_LIPOPROTEIN"/>
    <property type="match status" value="1"/>
</dbReference>
<evidence type="ECO:0000313" key="2">
    <source>
        <dbReference type="EMBL" id="MFD2033334.1"/>
    </source>
</evidence>